<comment type="caution">
    <text evidence="4">The sequence shown here is derived from an EMBL/GenBank/DDBJ whole genome shotgun (WGS) entry which is preliminary data.</text>
</comment>
<dbReference type="SMART" id="SM00060">
    <property type="entry name" value="FN3"/>
    <property type="match status" value="1"/>
</dbReference>
<feature type="domain" description="Fibronectin type-III" evidence="3">
    <location>
        <begin position="36"/>
        <end position="125"/>
    </location>
</feature>
<dbReference type="InterPro" id="IPR013783">
    <property type="entry name" value="Ig-like_fold"/>
</dbReference>
<dbReference type="InterPro" id="IPR036116">
    <property type="entry name" value="FN3_sf"/>
</dbReference>
<sequence>MKKLFLLLTVFALTFQSCSSDDDNNNSDPIIEVCETPFGLSITEITDTSAVLNWGNSNDITEVKVEYGPAGFTPGNGTVIMTSQNSVSIDGLTPDTSYSFYVQALCSSTNISTESGVVLFSTVMAPSPFAGTWSGTYSGDDTGTWIMVISDSGTFVSGSSYSNNAMETILTISATINVDGSVTSVTENGSTSESQITGDDLEGTWENTAKGISGTLIGSRE</sequence>
<dbReference type="AlphaFoldDB" id="A0A316DU13"/>
<organism evidence="4 5">
    <name type="scientific">Xanthomarina spongicola</name>
    <dbReference type="NCBI Taxonomy" id="570520"/>
    <lineage>
        <taxon>Bacteria</taxon>
        <taxon>Pseudomonadati</taxon>
        <taxon>Bacteroidota</taxon>
        <taxon>Flavobacteriia</taxon>
        <taxon>Flavobacteriales</taxon>
        <taxon>Flavobacteriaceae</taxon>
        <taxon>Xanthomarina</taxon>
    </lineage>
</organism>
<dbReference type="PROSITE" id="PS51257">
    <property type="entry name" value="PROKAR_LIPOPROTEIN"/>
    <property type="match status" value="1"/>
</dbReference>
<dbReference type="InterPro" id="IPR003961">
    <property type="entry name" value="FN3_dom"/>
</dbReference>
<accession>A0A316DU13</accession>
<dbReference type="RefSeq" id="WP_109681238.1">
    <property type="nucleotide sequence ID" value="NZ_QGGP01000001.1"/>
</dbReference>
<feature type="compositionally biased region" description="Polar residues" evidence="1">
    <location>
        <begin position="185"/>
        <end position="197"/>
    </location>
</feature>
<evidence type="ECO:0000259" key="3">
    <source>
        <dbReference type="PROSITE" id="PS50853"/>
    </source>
</evidence>
<feature type="region of interest" description="Disordered" evidence="1">
    <location>
        <begin position="185"/>
        <end position="204"/>
    </location>
</feature>
<dbReference type="SUPFAM" id="SSF49265">
    <property type="entry name" value="Fibronectin type III"/>
    <property type="match status" value="1"/>
</dbReference>
<evidence type="ECO:0000256" key="1">
    <source>
        <dbReference type="SAM" id="MobiDB-lite"/>
    </source>
</evidence>
<keyword evidence="5" id="KW-1185">Reference proteome</keyword>
<gene>
    <name evidence="4" type="ORF">LX78_00707</name>
</gene>
<dbReference type="Pfam" id="PF00041">
    <property type="entry name" value="fn3"/>
    <property type="match status" value="1"/>
</dbReference>
<proteinExistence type="predicted"/>
<evidence type="ECO:0000256" key="2">
    <source>
        <dbReference type="SAM" id="SignalP"/>
    </source>
</evidence>
<dbReference type="PROSITE" id="PS50853">
    <property type="entry name" value="FN3"/>
    <property type="match status" value="1"/>
</dbReference>
<dbReference type="Gene3D" id="2.60.40.10">
    <property type="entry name" value="Immunoglobulins"/>
    <property type="match status" value="1"/>
</dbReference>
<reference evidence="4 5" key="1">
    <citation type="submission" date="2018-05" db="EMBL/GenBank/DDBJ databases">
        <title>Genomic Encyclopedia of Archaeal and Bacterial Type Strains, Phase II (KMG-II): from individual species to whole genera.</title>
        <authorList>
            <person name="Goeker M."/>
        </authorList>
    </citation>
    <scope>NUCLEOTIDE SEQUENCE [LARGE SCALE GENOMIC DNA]</scope>
    <source>
        <strain evidence="4 5">DSM 22637</strain>
    </source>
</reference>
<dbReference type="EMBL" id="QGGP01000001">
    <property type="protein sequence ID" value="PWK20998.1"/>
    <property type="molecule type" value="Genomic_DNA"/>
</dbReference>
<evidence type="ECO:0000313" key="5">
    <source>
        <dbReference type="Proteomes" id="UP000245430"/>
    </source>
</evidence>
<feature type="chain" id="PRO_5016437040" evidence="2">
    <location>
        <begin position="20"/>
        <end position="221"/>
    </location>
</feature>
<dbReference type="CDD" id="cd00063">
    <property type="entry name" value="FN3"/>
    <property type="match status" value="1"/>
</dbReference>
<evidence type="ECO:0000313" key="4">
    <source>
        <dbReference type="EMBL" id="PWK20998.1"/>
    </source>
</evidence>
<dbReference type="OrthoDB" id="963096at2"/>
<protein>
    <submittedName>
        <fullName evidence="4">Fibronectin type III domain protein</fullName>
    </submittedName>
</protein>
<name>A0A316DU13_9FLAO</name>
<dbReference type="Proteomes" id="UP000245430">
    <property type="component" value="Unassembled WGS sequence"/>
</dbReference>
<feature type="signal peptide" evidence="2">
    <location>
        <begin position="1"/>
        <end position="19"/>
    </location>
</feature>
<keyword evidence="2" id="KW-0732">Signal</keyword>